<dbReference type="CDD" id="cd00038">
    <property type="entry name" value="CAP_ED"/>
    <property type="match status" value="1"/>
</dbReference>
<dbReference type="AlphaFoldDB" id="A0A0S4XN72"/>
<dbReference type="InterPro" id="IPR018490">
    <property type="entry name" value="cNMP-bd_dom_sf"/>
</dbReference>
<dbReference type="PROSITE" id="PS51371">
    <property type="entry name" value="CBS"/>
    <property type="match status" value="1"/>
</dbReference>
<dbReference type="InterPro" id="IPR014710">
    <property type="entry name" value="RmlC-like_jellyroll"/>
</dbReference>
<dbReference type="Gene3D" id="3.10.580.10">
    <property type="entry name" value="CBS-domain"/>
    <property type="match status" value="1"/>
</dbReference>
<dbReference type="SMART" id="SM00116">
    <property type="entry name" value="CBS"/>
    <property type="match status" value="2"/>
</dbReference>
<reference evidence="5" key="1">
    <citation type="submission" date="2015-11" db="EMBL/GenBank/DDBJ databases">
        <authorList>
            <person name="Zhang Y."/>
            <person name="Guo Z."/>
        </authorList>
    </citation>
    <scope>NUCLEOTIDE SEQUENCE</scope>
    <source>
        <strain evidence="5">BN30871</strain>
    </source>
</reference>
<feature type="domain" description="Cyclic nucleotide-binding" evidence="3">
    <location>
        <begin position="4"/>
        <end position="128"/>
    </location>
</feature>
<evidence type="ECO:0000256" key="1">
    <source>
        <dbReference type="ARBA" id="ARBA00023122"/>
    </source>
</evidence>
<feature type="domain" description="CBS" evidence="4">
    <location>
        <begin position="213"/>
        <end position="270"/>
    </location>
</feature>
<dbReference type="InterPro" id="IPR000644">
    <property type="entry name" value="CBS_dom"/>
</dbReference>
<dbReference type="InterPro" id="IPR046342">
    <property type="entry name" value="CBS_dom_sf"/>
</dbReference>
<dbReference type="GO" id="GO:0008773">
    <property type="term" value="F:[protein-PII] uridylyltransferase activity"/>
    <property type="evidence" value="ECO:0007669"/>
    <property type="project" value="InterPro"/>
</dbReference>
<dbReference type="PANTHER" id="PTHR43080:SF2">
    <property type="entry name" value="CBS DOMAIN-CONTAINING PROTEIN"/>
    <property type="match status" value="1"/>
</dbReference>
<dbReference type="Gene3D" id="2.60.120.10">
    <property type="entry name" value="Jelly Rolls"/>
    <property type="match status" value="1"/>
</dbReference>
<dbReference type="Pfam" id="PF10335">
    <property type="entry name" value="DUF294_C"/>
    <property type="match status" value="1"/>
</dbReference>
<proteinExistence type="predicted"/>
<name>A0A0S4XN72_9BACT</name>
<gene>
    <name evidence="5" type="ORF">BN3087_380034</name>
</gene>
<dbReference type="Pfam" id="PF00571">
    <property type="entry name" value="CBS"/>
    <property type="match status" value="2"/>
</dbReference>
<evidence type="ECO:0000259" key="3">
    <source>
        <dbReference type="PROSITE" id="PS50042"/>
    </source>
</evidence>
<dbReference type="CDD" id="cd05401">
    <property type="entry name" value="NT_GlnE_GlnD_like"/>
    <property type="match status" value="1"/>
</dbReference>
<sequence>MNQLLDSLKEHPPFSILDNTAYDILQKNTRIGYYPNDSVLVSSGHTFEFVYIVIKGQVEARGDGELLDIYSNNDVFGGIEILKNELSNYDYVVSEELICFELNKNTFLELCDKFTNFRDYFFLSLVERANALKNKREYESMSDLMISRLETNLLHSPCIVDGSKTVSEALEIMENSRVSSILVKNREGYGIVTDTDFRYYILNADNIKHISEIQTYPVISANEGEFLFNILLLMTQKSIKHLPIFSKNKEPIGVLELIDLLSFFSNQTYLVNIQMQNANTLEDVINASSRLEIMISALHSKGVKSRYIARIVSDINKRMYNKLFDIIFPKEWKENSSLILLGSEGRSEQILRTDQDNAIIFRSGFKPENIQEVTTKFVEALDAIGFPRCAGNVMIINPMWCKSIGEYKVMIDEWCEHPSYENIMDMAILFDSISVAGDSEIHNEVVEYLESSIDSNPILIRHLAKSIENFDSAIGIFSQFVTGDKGHKGEIDIKKSALFPMIHGIRTLAIEYKIKATNTYERIKELNNLGFFNREDAHDMIESLEILNSLRLNTQLMTTKGAINNYISVSTLSKIQRDLLKDALKTVSKFKKTIQYHFKLSLVG</sequence>
<dbReference type="EMBL" id="FAXN01000038">
    <property type="protein sequence ID" value="CUV65518.1"/>
    <property type="molecule type" value="Genomic_DNA"/>
</dbReference>
<dbReference type="PANTHER" id="PTHR43080">
    <property type="entry name" value="CBS DOMAIN-CONTAINING PROTEIN CBSX3, MITOCHONDRIAL"/>
    <property type="match status" value="1"/>
</dbReference>
<dbReference type="InterPro" id="IPR000595">
    <property type="entry name" value="cNMP-bd_dom"/>
</dbReference>
<dbReference type="SUPFAM" id="SSF54631">
    <property type="entry name" value="CBS-domain pair"/>
    <property type="match status" value="1"/>
</dbReference>
<accession>A0A0S4XN72</accession>
<dbReference type="SUPFAM" id="SSF51206">
    <property type="entry name" value="cAMP-binding domain-like"/>
    <property type="match status" value="1"/>
</dbReference>
<protein>
    <recommendedName>
        <fullName evidence="6">Cyclic nucleotide-binding protein</fullName>
    </recommendedName>
</protein>
<organism evidence="5">
    <name type="scientific">Sulfurovum sp. enrichment culture clone C5</name>
    <dbReference type="NCBI Taxonomy" id="497650"/>
    <lineage>
        <taxon>Bacteria</taxon>
        <taxon>Pseudomonadati</taxon>
        <taxon>Campylobacterota</taxon>
        <taxon>Epsilonproteobacteria</taxon>
        <taxon>Campylobacterales</taxon>
        <taxon>Sulfurovaceae</taxon>
        <taxon>Sulfurovum</taxon>
        <taxon>environmental samples</taxon>
    </lineage>
</organism>
<evidence type="ECO:0000256" key="2">
    <source>
        <dbReference type="PROSITE-ProRule" id="PRU00703"/>
    </source>
</evidence>
<dbReference type="Pfam" id="PF00027">
    <property type="entry name" value="cNMP_binding"/>
    <property type="match status" value="1"/>
</dbReference>
<dbReference type="InterPro" id="IPR005105">
    <property type="entry name" value="GlnD_Uridyltrans_N"/>
</dbReference>
<keyword evidence="1 2" id="KW-0129">CBS domain</keyword>
<evidence type="ECO:0008006" key="6">
    <source>
        <dbReference type="Google" id="ProtNLM"/>
    </source>
</evidence>
<evidence type="ECO:0000259" key="4">
    <source>
        <dbReference type="PROSITE" id="PS51371"/>
    </source>
</evidence>
<dbReference type="Pfam" id="PF03445">
    <property type="entry name" value="DUF294"/>
    <property type="match status" value="1"/>
</dbReference>
<evidence type="ECO:0000313" key="5">
    <source>
        <dbReference type="EMBL" id="CUV65518.1"/>
    </source>
</evidence>
<dbReference type="InterPro" id="IPR018821">
    <property type="entry name" value="DUF294_put_nucleoTrafse_sb-bd"/>
</dbReference>
<dbReference type="PROSITE" id="PS50042">
    <property type="entry name" value="CNMP_BINDING_3"/>
    <property type="match status" value="1"/>
</dbReference>
<dbReference type="InterPro" id="IPR051257">
    <property type="entry name" value="Diverse_CBS-Domain"/>
</dbReference>